<evidence type="ECO:0000313" key="3">
    <source>
        <dbReference type="Proteomes" id="UP000011115"/>
    </source>
</evidence>
<organism evidence="2 3">
    <name type="scientific">Solanum tuberosum</name>
    <name type="common">Potato</name>
    <dbReference type="NCBI Taxonomy" id="4113"/>
    <lineage>
        <taxon>Eukaryota</taxon>
        <taxon>Viridiplantae</taxon>
        <taxon>Streptophyta</taxon>
        <taxon>Embryophyta</taxon>
        <taxon>Tracheophyta</taxon>
        <taxon>Spermatophyta</taxon>
        <taxon>Magnoliopsida</taxon>
        <taxon>eudicotyledons</taxon>
        <taxon>Gunneridae</taxon>
        <taxon>Pentapetalae</taxon>
        <taxon>asterids</taxon>
        <taxon>lamiids</taxon>
        <taxon>Solanales</taxon>
        <taxon>Solanaceae</taxon>
        <taxon>Solanoideae</taxon>
        <taxon>Solaneae</taxon>
        <taxon>Solanum</taxon>
    </lineage>
</organism>
<dbReference type="PaxDb" id="4113-PGSC0003DMT400095402"/>
<dbReference type="Proteomes" id="UP000011115">
    <property type="component" value="Unassembled WGS sequence"/>
</dbReference>
<evidence type="ECO:0000313" key="2">
    <source>
        <dbReference type="EnsemblPlants" id="PGSC0003DMT400095402"/>
    </source>
</evidence>
<accession>M1DW82</accession>
<evidence type="ECO:0000256" key="1">
    <source>
        <dbReference type="SAM" id="MobiDB-lite"/>
    </source>
</evidence>
<keyword evidence="3" id="KW-1185">Reference proteome</keyword>
<dbReference type="AlphaFoldDB" id="M1DW82"/>
<feature type="region of interest" description="Disordered" evidence="1">
    <location>
        <begin position="15"/>
        <end position="53"/>
    </location>
</feature>
<dbReference type="Gramene" id="PGSC0003DMT400095402">
    <property type="protein sequence ID" value="PGSC0003DMT400095402"/>
    <property type="gene ID" value="PGSC0003DMG400044973"/>
</dbReference>
<proteinExistence type="predicted"/>
<dbReference type="HOGENOM" id="CLU_2150357_0_0_1"/>
<dbReference type="EnsemblPlants" id="PGSC0003DMT400095402">
    <property type="protein sequence ID" value="PGSC0003DMT400095402"/>
    <property type="gene ID" value="PGSC0003DMG400044973"/>
</dbReference>
<reference evidence="2" key="2">
    <citation type="submission" date="2015-06" db="UniProtKB">
        <authorList>
            <consortium name="EnsemblPlants"/>
        </authorList>
    </citation>
    <scope>IDENTIFICATION</scope>
    <source>
        <strain evidence="2">DM1-3 516 R44</strain>
    </source>
</reference>
<protein>
    <submittedName>
        <fullName evidence="2">Uncharacterized protein</fullName>
    </submittedName>
</protein>
<feature type="compositionally biased region" description="Polar residues" evidence="1">
    <location>
        <begin position="15"/>
        <end position="52"/>
    </location>
</feature>
<reference evidence="3" key="1">
    <citation type="journal article" date="2011" name="Nature">
        <title>Genome sequence and analysis of the tuber crop potato.</title>
        <authorList>
            <consortium name="The Potato Genome Sequencing Consortium"/>
        </authorList>
    </citation>
    <scope>NUCLEOTIDE SEQUENCE [LARGE SCALE GENOMIC DNA]</scope>
    <source>
        <strain evidence="3">cv. DM1-3 516 R44</strain>
    </source>
</reference>
<dbReference type="InParanoid" id="M1DW82"/>
<name>M1DW82_SOLTU</name>
<sequence length="112" mass="12748">MYAINVEVQITFSNSVHSGPWNTKGTTQTKQKMSRMTNIPTNRRMTNQNSDLSMKKSFVAMGGMSEEESEDEESENQSLLVIEQTDKYDFLALVAIAEREERESSCQTQETI</sequence>